<dbReference type="RefSeq" id="WP_119034815.1">
    <property type="nucleotide sequence ID" value="NZ_QXDC01000002.1"/>
</dbReference>
<keyword evidence="1" id="KW-1133">Transmembrane helix</keyword>
<feature type="transmembrane region" description="Helical" evidence="1">
    <location>
        <begin position="75"/>
        <end position="96"/>
    </location>
</feature>
<protein>
    <submittedName>
        <fullName evidence="2">Uncharacterized protein</fullName>
    </submittedName>
</protein>
<accession>A0A397PHK5</accession>
<comment type="caution">
    <text evidence="2">The sequence shown here is derived from an EMBL/GenBank/DDBJ whole genome shotgun (WGS) entry which is preliminary data.</text>
</comment>
<evidence type="ECO:0000313" key="3">
    <source>
        <dbReference type="Proteomes" id="UP000266568"/>
    </source>
</evidence>
<dbReference type="AlphaFoldDB" id="A0A397PHK5"/>
<keyword evidence="1" id="KW-0472">Membrane</keyword>
<organism evidence="2 3">
    <name type="scientific">Hephaestia caeni</name>
    <dbReference type="NCBI Taxonomy" id="645617"/>
    <lineage>
        <taxon>Bacteria</taxon>
        <taxon>Pseudomonadati</taxon>
        <taxon>Pseudomonadota</taxon>
        <taxon>Alphaproteobacteria</taxon>
        <taxon>Sphingomonadales</taxon>
        <taxon>Sphingomonadaceae</taxon>
        <taxon>Hephaestia</taxon>
    </lineage>
</organism>
<dbReference type="EMBL" id="QXDC01000002">
    <property type="protein sequence ID" value="RIA46745.1"/>
    <property type="molecule type" value="Genomic_DNA"/>
</dbReference>
<reference evidence="2 3" key="1">
    <citation type="submission" date="2018-08" db="EMBL/GenBank/DDBJ databases">
        <title>Genomic Encyclopedia of Type Strains, Phase IV (KMG-IV): sequencing the most valuable type-strain genomes for metagenomic binning, comparative biology and taxonomic classification.</title>
        <authorList>
            <person name="Goeker M."/>
        </authorList>
    </citation>
    <scope>NUCLEOTIDE SEQUENCE [LARGE SCALE GENOMIC DNA]</scope>
    <source>
        <strain evidence="2 3">DSM 25527</strain>
    </source>
</reference>
<dbReference type="Proteomes" id="UP000266568">
    <property type="component" value="Unassembled WGS sequence"/>
</dbReference>
<evidence type="ECO:0000256" key="1">
    <source>
        <dbReference type="SAM" id="Phobius"/>
    </source>
</evidence>
<keyword evidence="1" id="KW-0812">Transmembrane</keyword>
<gene>
    <name evidence="2" type="ORF">DFR49_1300</name>
</gene>
<feature type="transmembrane region" description="Helical" evidence="1">
    <location>
        <begin position="5"/>
        <end position="26"/>
    </location>
</feature>
<evidence type="ECO:0000313" key="2">
    <source>
        <dbReference type="EMBL" id="RIA46745.1"/>
    </source>
</evidence>
<feature type="transmembrane region" description="Helical" evidence="1">
    <location>
        <begin position="46"/>
        <end position="68"/>
    </location>
</feature>
<proteinExistence type="predicted"/>
<keyword evidence="3" id="KW-1185">Reference proteome</keyword>
<feature type="transmembrane region" description="Helical" evidence="1">
    <location>
        <begin position="102"/>
        <end position="126"/>
    </location>
</feature>
<sequence length="151" mass="15594">MTIILILGVFAGLYMLWLVFSLAIYALPFWAGVTTAFFMHNHGQGLIASILGGFGVAILVLAGGQVLFSTVRSPLARLGLALLYAVPAGIAGYHAVYGIGSMAIGAGAIVTILSWIGAFVIAAAAWRRLTTLDVATSPTQPTATPSVTTSI</sequence>
<name>A0A397PHK5_9SPHN</name>
<dbReference type="OrthoDB" id="7219977at2"/>